<evidence type="ECO:0000256" key="4">
    <source>
        <dbReference type="ARBA" id="ARBA00021006"/>
    </source>
</evidence>
<evidence type="ECO:0000256" key="12">
    <source>
        <dbReference type="ARBA" id="ARBA00023075"/>
    </source>
</evidence>
<dbReference type="GO" id="GO:0008137">
    <property type="term" value="F:NADH dehydrogenase (ubiquinone) activity"/>
    <property type="evidence" value="ECO:0007669"/>
    <property type="project" value="UniProtKB-UniRule"/>
</dbReference>
<evidence type="ECO:0000256" key="6">
    <source>
        <dbReference type="ARBA" id="ARBA00022660"/>
    </source>
</evidence>
<feature type="transmembrane region" description="Helical" evidence="16">
    <location>
        <begin position="45"/>
        <end position="64"/>
    </location>
</feature>
<evidence type="ECO:0000256" key="7">
    <source>
        <dbReference type="ARBA" id="ARBA00022692"/>
    </source>
</evidence>
<keyword evidence="13 16" id="KW-0496">Mitochondrion</keyword>
<dbReference type="GO" id="GO:0015990">
    <property type="term" value="P:electron transport coupled proton transport"/>
    <property type="evidence" value="ECO:0007669"/>
    <property type="project" value="TreeGrafter"/>
</dbReference>
<evidence type="ECO:0000313" key="18">
    <source>
        <dbReference type="EMBL" id="AIO11161.1"/>
    </source>
</evidence>
<sequence>MGLVEEYLGWLVFIGVCLFWEFFVVKFGVGLGMGYENSYVFMDGLSLVLVMMGFMLWVFMAGVYGGGLKMGVFKEMGFSLILCVLVSLVFVVDSWVAFYVLYEGSMLPLLVGVLLYGGYYERVGSVFYLVIYMVLFSSPLVVMLLMCYSVSGDLKIGVWELISVNASILVLLVMGVLVKVPMFGVHSWLPKVHVEAPTWGSVILAAVMIKMGVYGLWRMVNESLWVSGVSEWLWLWSFVGVVMMALMCLMSVDLKVIVAYSSVVHMGGLVWLSGFSVVSGWRGVLIMSVMHGMISGGMFVLVGSLGDVFQTRSVLVLKGVVDFLGFLGILVVVLFVLNVGFPLSGNMLGELEVMMSVWSLWKSGWVVFGAMMFLGCFFNLYVLMTLYSSGSSEAREMVGGVLLSMSMMVFVSVVGLVVFGSVVIV</sequence>
<evidence type="ECO:0000256" key="13">
    <source>
        <dbReference type="ARBA" id="ARBA00023128"/>
    </source>
</evidence>
<keyword evidence="5 16" id="KW-0813">Transport</keyword>
<dbReference type="InterPro" id="IPR003918">
    <property type="entry name" value="NADH_UbQ_OxRdtase"/>
</dbReference>
<evidence type="ECO:0000256" key="8">
    <source>
        <dbReference type="ARBA" id="ARBA00022967"/>
    </source>
</evidence>
<feature type="transmembrane region" description="Helical" evidence="16">
    <location>
        <begin position="126"/>
        <end position="151"/>
    </location>
</feature>
<feature type="transmembrane region" description="Helical" evidence="16">
    <location>
        <begin position="363"/>
        <end position="387"/>
    </location>
</feature>
<keyword evidence="9 16" id="KW-0249">Electron transport</keyword>
<evidence type="ECO:0000256" key="2">
    <source>
        <dbReference type="ARBA" id="ARBA00009025"/>
    </source>
</evidence>
<dbReference type="PANTHER" id="PTHR43507">
    <property type="entry name" value="NADH-UBIQUINONE OXIDOREDUCTASE CHAIN 4"/>
    <property type="match status" value="1"/>
</dbReference>
<dbReference type="GeneID" id="23629314"/>
<evidence type="ECO:0000256" key="3">
    <source>
        <dbReference type="ARBA" id="ARBA00012944"/>
    </source>
</evidence>
<feature type="domain" description="NADH:quinone oxidoreductase/Mrp antiporter transmembrane" evidence="17">
    <location>
        <begin position="94"/>
        <end position="368"/>
    </location>
</feature>
<dbReference type="Pfam" id="PF00361">
    <property type="entry name" value="Proton_antipo_M"/>
    <property type="match status" value="1"/>
</dbReference>
<dbReference type="GO" id="GO:0042773">
    <property type="term" value="P:ATP synthesis coupled electron transport"/>
    <property type="evidence" value="ECO:0007669"/>
    <property type="project" value="InterPro"/>
</dbReference>
<comment type="subcellular location">
    <subcellularLocation>
        <location evidence="1 16">Mitochondrion membrane</location>
        <topology evidence="1 16">Multi-pass membrane protein</topology>
    </subcellularLocation>
</comment>
<feature type="transmembrane region" description="Helical" evidence="16">
    <location>
        <begin position="284"/>
        <end position="309"/>
    </location>
</feature>
<dbReference type="EMBL" id="KJ869251">
    <property type="protein sequence ID" value="AIO11161.1"/>
    <property type="molecule type" value="Genomic_DNA"/>
</dbReference>
<feature type="transmembrane region" description="Helical" evidence="16">
    <location>
        <begin position="232"/>
        <end position="250"/>
    </location>
</feature>
<dbReference type="EC" id="7.1.1.2" evidence="3 16"/>
<geneLocation type="mitochondrion" evidence="18"/>
<comment type="catalytic activity">
    <reaction evidence="15 16">
        <text>a ubiquinone + NADH + 5 H(+)(in) = a ubiquinol + NAD(+) + 4 H(+)(out)</text>
        <dbReference type="Rhea" id="RHEA:29091"/>
        <dbReference type="Rhea" id="RHEA-COMP:9565"/>
        <dbReference type="Rhea" id="RHEA-COMP:9566"/>
        <dbReference type="ChEBI" id="CHEBI:15378"/>
        <dbReference type="ChEBI" id="CHEBI:16389"/>
        <dbReference type="ChEBI" id="CHEBI:17976"/>
        <dbReference type="ChEBI" id="CHEBI:57540"/>
        <dbReference type="ChEBI" id="CHEBI:57945"/>
        <dbReference type="EC" id="7.1.1.2"/>
    </reaction>
</comment>
<evidence type="ECO:0000256" key="9">
    <source>
        <dbReference type="ARBA" id="ARBA00022982"/>
    </source>
</evidence>
<evidence type="ECO:0000256" key="16">
    <source>
        <dbReference type="RuleBase" id="RU003297"/>
    </source>
</evidence>
<evidence type="ECO:0000256" key="11">
    <source>
        <dbReference type="ARBA" id="ARBA00023027"/>
    </source>
</evidence>
<dbReference type="PANTHER" id="PTHR43507:SF20">
    <property type="entry name" value="NADH-UBIQUINONE OXIDOREDUCTASE CHAIN 4"/>
    <property type="match status" value="1"/>
</dbReference>
<dbReference type="GO" id="GO:0003954">
    <property type="term" value="F:NADH dehydrogenase activity"/>
    <property type="evidence" value="ECO:0007669"/>
    <property type="project" value="TreeGrafter"/>
</dbReference>
<keyword evidence="8" id="KW-1278">Translocase</keyword>
<keyword evidence="11 16" id="KW-0520">NAD</keyword>
<dbReference type="GO" id="GO:0048039">
    <property type="term" value="F:ubiquinone binding"/>
    <property type="evidence" value="ECO:0007669"/>
    <property type="project" value="TreeGrafter"/>
</dbReference>
<feature type="transmembrane region" description="Helical" evidence="16">
    <location>
        <begin position="257"/>
        <end position="278"/>
    </location>
</feature>
<dbReference type="InterPro" id="IPR001750">
    <property type="entry name" value="ND/Mrp_TM"/>
</dbReference>
<reference evidence="18" key="1">
    <citation type="journal article" date="2015" name="Parasitol. Int.">
        <title>The complete mitochondrial genome sequence of Southwellina hispida supports monophyly of Palaeacanthocephala (Acanthocephala: Polymorphida).</title>
        <authorList>
            <person name="Gazi M."/>
            <person name="Kim J."/>
            <person name="Park J.K."/>
        </authorList>
    </citation>
    <scope>NUCLEOTIDE SEQUENCE</scope>
</reference>
<feature type="transmembrane region" description="Helical" evidence="16">
    <location>
        <begin position="76"/>
        <end position="92"/>
    </location>
</feature>
<evidence type="ECO:0000256" key="1">
    <source>
        <dbReference type="ARBA" id="ARBA00004225"/>
    </source>
</evidence>
<keyword evidence="14 16" id="KW-0472">Membrane</keyword>
<dbReference type="AlphaFoldDB" id="A0A0C4MW48"/>
<keyword evidence="7 16" id="KW-0812">Transmembrane</keyword>
<dbReference type="GO" id="GO:0031966">
    <property type="term" value="C:mitochondrial membrane"/>
    <property type="evidence" value="ECO:0007669"/>
    <property type="project" value="UniProtKB-SubCell"/>
</dbReference>
<evidence type="ECO:0000256" key="10">
    <source>
        <dbReference type="ARBA" id="ARBA00022989"/>
    </source>
</evidence>
<feature type="transmembrane region" description="Helical" evidence="16">
    <location>
        <begin position="7"/>
        <end position="25"/>
    </location>
</feature>
<evidence type="ECO:0000256" key="5">
    <source>
        <dbReference type="ARBA" id="ARBA00022448"/>
    </source>
</evidence>
<keyword evidence="12 16" id="KW-0830">Ubiquinone</keyword>
<protein>
    <recommendedName>
        <fullName evidence="4 16">NADH-ubiquinone oxidoreductase chain 4</fullName>
        <ecNumber evidence="3 16">7.1.1.2</ecNumber>
    </recommendedName>
</protein>
<feature type="transmembrane region" description="Helical" evidence="16">
    <location>
        <begin position="321"/>
        <end position="343"/>
    </location>
</feature>
<gene>
    <name evidence="18" type="primary">ND4</name>
</gene>
<comment type="similarity">
    <text evidence="2 16">Belongs to the complex I subunit 4 family.</text>
</comment>
<dbReference type="RefSeq" id="YP_009121985.1">
    <property type="nucleotide sequence ID" value="NC_026516.1"/>
</dbReference>
<name>A0A0C4MW48_9BILA</name>
<evidence type="ECO:0000256" key="14">
    <source>
        <dbReference type="ARBA" id="ARBA00023136"/>
    </source>
</evidence>
<dbReference type="CTD" id="4538"/>
<feature type="transmembrane region" description="Helical" evidence="16">
    <location>
        <begin position="399"/>
        <end position="424"/>
    </location>
</feature>
<keyword evidence="10 16" id="KW-1133">Transmembrane helix</keyword>
<proteinExistence type="inferred from homology"/>
<evidence type="ECO:0000259" key="17">
    <source>
        <dbReference type="Pfam" id="PF00361"/>
    </source>
</evidence>
<organism evidence="18">
    <name type="scientific">Southwellina hispida</name>
    <dbReference type="NCBI Taxonomy" id="449650"/>
    <lineage>
        <taxon>Eukaryota</taxon>
        <taxon>Metazoa</taxon>
        <taxon>Spiralia</taxon>
        <taxon>Lophotrochozoa</taxon>
        <taxon>Acanthocephala</taxon>
        <taxon>Palaeacanthocephala</taxon>
        <taxon>Polymorphida</taxon>
        <taxon>Polymorphidae</taxon>
        <taxon>Southwellina</taxon>
    </lineage>
</organism>
<feature type="transmembrane region" description="Helical" evidence="16">
    <location>
        <begin position="157"/>
        <end position="178"/>
    </location>
</feature>
<accession>A0A0C4MW48</accession>
<feature type="transmembrane region" description="Helical" evidence="16">
    <location>
        <begin position="199"/>
        <end position="220"/>
    </location>
</feature>
<dbReference type="PRINTS" id="PR01437">
    <property type="entry name" value="NUOXDRDTASE4"/>
</dbReference>
<keyword evidence="6 16" id="KW-0679">Respiratory chain</keyword>
<comment type="function">
    <text evidence="16">Core subunit of the mitochondrial membrane respiratory chain NADH dehydrogenase (Complex I) which catalyzes electron transfer from NADH through the respiratory chain, using ubiquinone as an electron acceptor. Essential for the catalytic activity and assembly of complex I.</text>
</comment>
<evidence type="ECO:0000256" key="15">
    <source>
        <dbReference type="ARBA" id="ARBA00049551"/>
    </source>
</evidence>